<keyword evidence="2" id="KW-1185">Reference proteome</keyword>
<name>A0A7E4WA10_PANRE</name>
<evidence type="ECO:0000313" key="3">
    <source>
        <dbReference type="WBParaSite" id="Pan_g9450.t1"/>
    </source>
</evidence>
<accession>A0A7E4WA10</accession>
<evidence type="ECO:0000256" key="1">
    <source>
        <dbReference type="SAM" id="MobiDB-lite"/>
    </source>
</evidence>
<protein>
    <submittedName>
        <fullName evidence="3">Ovule protein</fullName>
    </submittedName>
</protein>
<sequence>MVEKSASHSSHSSLTDESLHDESPPASPLPPPMPTDVMKAIKVVPVGGQDCLQMPESKGMDEPNEKTKSLLTMTTWRSCCRDGNGDGAAVYVFDSIQICVIFEDCLIFGL</sequence>
<organism evidence="2 3">
    <name type="scientific">Panagrellus redivivus</name>
    <name type="common">Microworm</name>
    <dbReference type="NCBI Taxonomy" id="6233"/>
    <lineage>
        <taxon>Eukaryota</taxon>
        <taxon>Metazoa</taxon>
        <taxon>Ecdysozoa</taxon>
        <taxon>Nematoda</taxon>
        <taxon>Chromadorea</taxon>
        <taxon>Rhabditida</taxon>
        <taxon>Tylenchina</taxon>
        <taxon>Panagrolaimomorpha</taxon>
        <taxon>Panagrolaimoidea</taxon>
        <taxon>Panagrolaimidae</taxon>
        <taxon>Panagrellus</taxon>
    </lineage>
</organism>
<dbReference type="Proteomes" id="UP000492821">
    <property type="component" value="Unassembled WGS sequence"/>
</dbReference>
<reference evidence="2" key="1">
    <citation type="journal article" date="2013" name="Genetics">
        <title>The draft genome and transcriptome of Panagrellus redivivus are shaped by the harsh demands of a free-living lifestyle.</title>
        <authorList>
            <person name="Srinivasan J."/>
            <person name="Dillman A.R."/>
            <person name="Macchietto M.G."/>
            <person name="Heikkinen L."/>
            <person name="Lakso M."/>
            <person name="Fracchia K.M."/>
            <person name="Antoshechkin I."/>
            <person name="Mortazavi A."/>
            <person name="Wong G."/>
            <person name="Sternberg P.W."/>
        </authorList>
    </citation>
    <scope>NUCLEOTIDE SEQUENCE [LARGE SCALE GENOMIC DNA]</scope>
    <source>
        <strain evidence="2">MT8872</strain>
    </source>
</reference>
<evidence type="ECO:0000313" key="2">
    <source>
        <dbReference type="Proteomes" id="UP000492821"/>
    </source>
</evidence>
<feature type="compositionally biased region" description="Pro residues" evidence="1">
    <location>
        <begin position="25"/>
        <end position="34"/>
    </location>
</feature>
<feature type="region of interest" description="Disordered" evidence="1">
    <location>
        <begin position="1"/>
        <end position="36"/>
    </location>
</feature>
<proteinExistence type="predicted"/>
<reference evidence="3" key="2">
    <citation type="submission" date="2020-10" db="UniProtKB">
        <authorList>
            <consortium name="WormBaseParasite"/>
        </authorList>
    </citation>
    <scope>IDENTIFICATION</scope>
</reference>
<dbReference type="WBParaSite" id="Pan_g9450.t1">
    <property type="protein sequence ID" value="Pan_g9450.t1"/>
    <property type="gene ID" value="Pan_g9450"/>
</dbReference>
<dbReference type="AlphaFoldDB" id="A0A7E4WA10"/>